<evidence type="ECO:0000313" key="4">
    <source>
        <dbReference type="Proteomes" id="UP001228171"/>
    </source>
</evidence>
<feature type="domain" description="Uncharacterized protein YyaB-like PH" evidence="2">
    <location>
        <begin position="65"/>
        <end position="137"/>
    </location>
</feature>
<feature type="transmembrane region" description="Helical" evidence="1">
    <location>
        <begin position="44"/>
        <end position="63"/>
    </location>
</feature>
<feature type="transmembrane region" description="Helical" evidence="1">
    <location>
        <begin position="12"/>
        <end position="32"/>
    </location>
</feature>
<dbReference type="GeneID" id="84654177"/>
<dbReference type="Proteomes" id="UP001228171">
    <property type="component" value="Unassembled WGS sequence"/>
</dbReference>
<protein>
    <submittedName>
        <fullName evidence="3">PH domain-containing protein</fullName>
    </submittedName>
</protein>
<accession>A0ABT9HIC4</accession>
<evidence type="ECO:0000313" key="3">
    <source>
        <dbReference type="EMBL" id="MDP4545530.1"/>
    </source>
</evidence>
<dbReference type="InterPro" id="IPR009589">
    <property type="entry name" value="PH_YyaB-like"/>
</dbReference>
<name>A0ABT9HIC4_9GAMM</name>
<dbReference type="Pfam" id="PF06713">
    <property type="entry name" value="bPH_4"/>
    <property type="match status" value="1"/>
</dbReference>
<organism evidence="3 4">
    <name type="scientific">Psychrobacter faecalis</name>
    <dbReference type="NCBI Taxonomy" id="180588"/>
    <lineage>
        <taxon>Bacteria</taxon>
        <taxon>Pseudomonadati</taxon>
        <taxon>Pseudomonadota</taxon>
        <taxon>Gammaproteobacteria</taxon>
        <taxon>Moraxellales</taxon>
        <taxon>Moraxellaceae</taxon>
        <taxon>Psychrobacter</taxon>
    </lineage>
</organism>
<evidence type="ECO:0000259" key="2">
    <source>
        <dbReference type="Pfam" id="PF06713"/>
    </source>
</evidence>
<keyword evidence="4" id="KW-1185">Reference proteome</keyword>
<keyword evidence="1" id="KW-0812">Transmembrane</keyword>
<evidence type="ECO:0000256" key="1">
    <source>
        <dbReference type="SAM" id="Phobius"/>
    </source>
</evidence>
<keyword evidence="1" id="KW-0472">Membrane</keyword>
<reference evidence="3 4" key="1">
    <citation type="submission" date="2023-08" db="EMBL/GenBank/DDBJ databases">
        <authorList>
            <person name="Kumar R."/>
        </authorList>
    </citation>
    <scope>NUCLEOTIDE SEQUENCE [LARGE SCALE GENOMIC DNA]</scope>
    <source>
        <strain evidence="3 4">LUR13</strain>
    </source>
</reference>
<dbReference type="EMBL" id="JAVAJI010000019">
    <property type="protein sequence ID" value="MDP4545530.1"/>
    <property type="molecule type" value="Genomic_DNA"/>
</dbReference>
<sequence length="144" mass="16479">MTDIVFTSKIDFWIGFTLLGGSFMMIGIPFWQWKKSENGSLAKAIFLAFIFLPFIVLMLMPFFGTKYTLSDGHLLINNGFSTQRIELTDITYIAPTRNMVSAPALSLDRLEVDYKNKKVLISPKDKRLFYQEIKARNPSIVIAK</sequence>
<gene>
    <name evidence="3" type="ORF">Q8P09_10645</name>
</gene>
<proteinExistence type="predicted"/>
<comment type="caution">
    <text evidence="3">The sequence shown here is derived from an EMBL/GenBank/DDBJ whole genome shotgun (WGS) entry which is preliminary data.</text>
</comment>
<keyword evidence="1" id="KW-1133">Transmembrane helix</keyword>
<dbReference type="RefSeq" id="WP_068407355.1">
    <property type="nucleotide sequence ID" value="NZ_CAJGYS010000002.1"/>
</dbReference>